<feature type="transmembrane region" description="Helical" evidence="8">
    <location>
        <begin position="310"/>
        <end position="332"/>
    </location>
</feature>
<sequence length="567" mass="61800">MKVEQPDEANGIAIERPQPVNDELRNSPPAFNEQTNYVPVKTIITIFLACASVDLLALMDQTTLAASLTIITKDLGASSESAWIAGAYFLTSTSFQLLYGRLSDIWSRKVLLVIGIWIFFFGSLAASLAQTSLQLIVFRAFMGVGGGGLMTVAQLIVSDIVPLRERGKYQGILGSVVALANGIGPVVGGALASQSHDSWRWIFRLNLFLSVLTTACVFFFMPLKKVYGNWRQKLAAIDFFGVVLALAGSAMLVLALTWAGGEYAWDSSHVIATLVVGIITMAGFVLWQWKGTKVPLVTLNIFTSKLVNGAVLTMFVNGYNFLVQIYYIPSFYQLVYGYSAVKSGALLLPITLTQTLFSTLSGLVVHKTGRYRECLLIGWAVWAIGLGLISTLSSPSLGQQIGYGLLAGFGLGNTLQPSLIAVQAGVERKHMAVVTSFRNFVRNLGGTLGLAISGTIINNAVRNSLTPYGLSRGQIRLLLDSPERFKEANTNQEMDVLRLALSAAYQKGFRIVFIVGAVLNALAFVAAWFLMPQVELARPDDKKLKEEGRRWCEANEKGQKEKIREDA</sequence>
<evidence type="ECO:0000313" key="10">
    <source>
        <dbReference type="EMBL" id="KAF1931658.1"/>
    </source>
</evidence>
<evidence type="ECO:0000259" key="9">
    <source>
        <dbReference type="PROSITE" id="PS50850"/>
    </source>
</evidence>
<proteinExistence type="inferred from homology"/>
<evidence type="ECO:0000256" key="4">
    <source>
        <dbReference type="ARBA" id="ARBA00022692"/>
    </source>
</evidence>
<feature type="transmembrane region" description="Helical" evidence="8">
    <location>
        <begin position="401"/>
        <end position="422"/>
    </location>
</feature>
<dbReference type="GeneID" id="54346043"/>
<dbReference type="Gene3D" id="1.20.1250.20">
    <property type="entry name" value="MFS general substrate transporter like domains"/>
    <property type="match status" value="2"/>
</dbReference>
<protein>
    <submittedName>
        <fullName evidence="10">Vacuolar basic amino acid transporter 2</fullName>
    </submittedName>
</protein>
<dbReference type="GO" id="GO:0005886">
    <property type="term" value="C:plasma membrane"/>
    <property type="evidence" value="ECO:0007669"/>
    <property type="project" value="TreeGrafter"/>
</dbReference>
<evidence type="ECO:0000256" key="7">
    <source>
        <dbReference type="SAM" id="MobiDB-lite"/>
    </source>
</evidence>
<name>A0A6A5RXA9_9PLEO</name>
<dbReference type="FunFam" id="1.20.1720.10:FF:000013">
    <property type="entry name" value="Related to multidrug resistance proteins"/>
    <property type="match status" value="1"/>
</dbReference>
<dbReference type="Proteomes" id="UP000800082">
    <property type="component" value="Unassembled WGS sequence"/>
</dbReference>
<feature type="transmembrane region" description="Helical" evidence="8">
    <location>
        <begin position="235"/>
        <end position="258"/>
    </location>
</feature>
<accession>A0A6A5RXA9</accession>
<dbReference type="PRINTS" id="PR01036">
    <property type="entry name" value="TCRTETB"/>
</dbReference>
<evidence type="ECO:0000256" key="5">
    <source>
        <dbReference type="ARBA" id="ARBA00022989"/>
    </source>
</evidence>
<keyword evidence="6 8" id="KW-0472">Membrane</keyword>
<dbReference type="RefSeq" id="XP_033451906.1">
    <property type="nucleotide sequence ID" value="XM_033588396.1"/>
</dbReference>
<dbReference type="InterPro" id="IPR036259">
    <property type="entry name" value="MFS_trans_sf"/>
</dbReference>
<feature type="transmembrane region" description="Helical" evidence="8">
    <location>
        <begin position="169"/>
        <end position="191"/>
    </location>
</feature>
<evidence type="ECO:0000256" key="6">
    <source>
        <dbReference type="ARBA" id="ARBA00023136"/>
    </source>
</evidence>
<dbReference type="CDD" id="cd17502">
    <property type="entry name" value="MFS_Azr1_MDR_like"/>
    <property type="match status" value="1"/>
</dbReference>
<feature type="transmembrane region" description="Helical" evidence="8">
    <location>
        <begin position="344"/>
        <end position="364"/>
    </location>
</feature>
<gene>
    <name evidence="10" type="ORF">M421DRAFT_2303</name>
</gene>
<keyword evidence="11" id="KW-1185">Reference proteome</keyword>
<feature type="transmembrane region" description="Helical" evidence="8">
    <location>
        <begin position="270"/>
        <end position="289"/>
    </location>
</feature>
<dbReference type="GO" id="GO:0012505">
    <property type="term" value="C:endomembrane system"/>
    <property type="evidence" value="ECO:0007669"/>
    <property type="project" value="UniProtKB-SubCell"/>
</dbReference>
<dbReference type="InterPro" id="IPR020846">
    <property type="entry name" value="MFS_dom"/>
</dbReference>
<organism evidence="10 11">
    <name type="scientific">Didymella exigua CBS 183.55</name>
    <dbReference type="NCBI Taxonomy" id="1150837"/>
    <lineage>
        <taxon>Eukaryota</taxon>
        <taxon>Fungi</taxon>
        <taxon>Dikarya</taxon>
        <taxon>Ascomycota</taxon>
        <taxon>Pezizomycotina</taxon>
        <taxon>Dothideomycetes</taxon>
        <taxon>Pleosporomycetidae</taxon>
        <taxon>Pleosporales</taxon>
        <taxon>Pleosporineae</taxon>
        <taxon>Didymellaceae</taxon>
        <taxon>Didymella</taxon>
    </lineage>
</organism>
<evidence type="ECO:0000256" key="2">
    <source>
        <dbReference type="ARBA" id="ARBA00008335"/>
    </source>
</evidence>
<evidence type="ECO:0000256" key="1">
    <source>
        <dbReference type="ARBA" id="ARBA00004127"/>
    </source>
</evidence>
<evidence type="ECO:0000256" key="3">
    <source>
        <dbReference type="ARBA" id="ARBA00022448"/>
    </source>
</evidence>
<keyword evidence="4 8" id="KW-0812">Transmembrane</keyword>
<feature type="transmembrane region" description="Helical" evidence="8">
    <location>
        <begin position="82"/>
        <end position="99"/>
    </location>
</feature>
<dbReference type="EMBL" id="ML978960">
    <property type="protein sequence ID" value="KAF1931658.1"/>
    <property type="molecule type" value="Genomic_DNA"/>
</dbReference>
<feature type="transmembrane region" description="Helical" evidence="8">
    <location>
        <begin position="376"/>
        <end position="395"/>
    </location>
</feature>
<feature type="region of interest" description="Disordered" evidence="7">
    <location>
        <begin position="1"/>
        <end position="26"/>
    </location>
</feature>
<dbReference type="SUPFAM" id="SSF103473">
    <property type="entry name" value="MFS general substrate transporter"/>
    <property type="match status" value="1"/>
</dbReference>
<dbReference type="InterPro" id="IPR011701">
    <property type="entry name" value="MFS"/>
</dbReference>
<reference evidence="10" key="1">
    <citation type="journal article" date="2020" name="Stud. Mycol.">
        <title>101 Dothideomycetes genomes: a test case for predicting lifestyles and emergence of pathogens.</title>
        <authorList>
            <person name="Haridas S."/>
            <person name="Albert R."/>
            <person name="Binder M."/>
            <person name="Bloem J."/>
            <person name="Labutti K."/>
            <person name="Salamov A."/>
            <person name="Andreopoulos B."/>
            <person name="Baker S."/>
            <person name="Barry K."/>
            <person name="Bills G."/>
            <person name="Bluhm B."/>
            <person name="Cannon C."/>
            <person name="Castanera R."/>
            <person name="Culley D."/>
            <person name="Daum C."/>
            <person name="Ezra D."/>
            <person name="Gonzalez J."/>
            <person name="Henrissat B."/>
            <person name="Kuo A."/>
            <person name="Liang C."/>
            <person name="Lipzen A."/>
            <person name="Lutzoni F."/>
            <person name="Magnuson J."/>
            <person name="Mondo S."/>
            <person name="Nolan M."/>
            <person name="Ohm R."/>
            <person name="Pangilinan J."/>
            <person name="Park H.-J."/>
            <person name="Ramirez L."/>
            <person name="Alfaro M."/>
            <person name="Sun H."/>
            <person name="Tritt A."/>
            <person name="Yoshinaga Y."/>
            <person name="Zwiers L.-H."/>
            <person name="Turgeon B."/>
            <person name="Goodwin S."/>
            <person name="Spatafora J."/>
            <person name="Crous P."/>
            <person name="Grigoriev I."/>
        </authorList>
    </citation>
    <scope>NUCLEOTIDE SEQUENCE</scope>
    <source>
        <strain evidence="10">CBS 183.55</strain>
    </source>
</reference>
<feature type="domain" description="Major facilitator superfamily (MFS) profile" evidence="9">
    <location>
        <begin position="46"/>
        <end position="535"/>
    </location>
</feature>
<dbReference type="GO" id="GO:0046943">
    <property type="term" value="F:carboxylic acid transmembrane transporter activity"/>
    <property type="evidence" value="ECO:0007669"/>
    <property type="project" value="UniProtKB-ARBA"/>
</dbReference>
<dbReference type="OrthoDB" id="6770063at2759"/>
<feature type="transmembrane region" description="Helical" evidence="8">
    <location>
        <begin position="136"/>
        <end position="157"/>
    </location>
</feature>
<dbReference type="Pfam" id="PF07690">
    <property type="entry name" value="MFS_1"/>
    <property type="match status" value="1"/>
</dbReference>
<keyword evidence="3" id="KW-0813">Transport</keyword>
<keyword evidence="5 8" id="KW-1133">Transmembrane helix</keyword>
<feature type="transmembrane region" description="Helical" evidence="8">
    <location>
        <begin position="511"/>
        <end position="531"/>
    </location>
</feature>
<dbReference type="AlphaFoldDB" id="A0A6A5RXA9"/>
<feature type="transmembrane region" description="Helical" evidence="8">
    <location>
        <begin position="203"/>
        <end position="223"/>
    </location>
</feature>
<evidence type="ECO:0000313" key="11">
    <source>
        <dbReference type="Proteomes" id="UP000800082"/>
    </source>
</evidence>
<comment type="subcellular location">
    <subcellularLocation>
        <location evidence="1">Endomembrane system</location>
        <topology evidence="1">Multi-pass membrane protein</topology>
    </subcellularLocation>
</comment>
<evidence type="ECO:0000256" key="8">
    <source>
        <dbReference type="SAM" id="Phobius"/>
    </source>
</evidence>
<feature type="transmembrane region" description="Helical" evidence="8">
    <location>
        <begin position="111"/>
        <end position="130"/>
    </location>
</feature>
<comment type="similarity">
    <text evidence="2">Belongs to the major facilitator superfamily.</text>
</comment>
<dbReference type="PANTHER" id="PTHR23501">
    <property type="entry name" value="MAJOR FACILITATOR SUPERFAMILY"/>
    <property type="match status" value="1"/>
</dbReference>
<dbReference type="PANTHER" id="PTHR23501:SF189">
    <property type="entry name" value="DRUG TRANSPORTER, PUTATIVE (AFU_ORTHOLOGUE AFUA_4G03920)-RELATED"/>
    <property type="match status" value="1"/>
</dbReference>
<dbReference type="PROSITE" id="PS50850">
    <property type="entry name" value="MFS"/>
    <property type="match status" value="1"/>
</dbReference>